<reference evidence="3 4" key="1">
    <citation type="submission" date="2017-04" db="EMBL/GenBank/DDBJ databases">
        <authorList>
            <person name="Afonso C.L."/>
            <person name="Miller P.J."/>
            <person name="Scott M.A."/>
            <person name="Spackman E."/>
            <person name="Goraichik I."/>
            <person name="Dimitrov K.M."/>
            <person name="Suarez D.L."/>
            <person name="Swayne D.E."/>
        </authorList>
    </citation>
    <scope>NUCLEOTIDE SEQUENCE [LARGE SCALE GENOMIC DNA]</scope>
    <source>
        <strain evidence="3 4">CGMCC 1.10972</strain>
    </source>
</reference>
<dbReference type="Gene3D" id="3.40.30.10">
    <property type="entry name" value="Glutaredoxin"/>
    <property type="match status" value="1"/>
</dbReference>
<dbReference type="Proteomes" id="UP000192656">
    <property type="component" value="Unassembled WGS sequence"/>
</dbReference>
<name>A0A1W1YFW6_9HYPH</name>
<gene>
    <name evidence="3" type="ORF">SAMN06297251_101267</name>
</gene>
<dbReference type="InterPro" id="IPR012336">
    <property type="entry name" value="Thioredoxin-like_fold"/>
</dbReference>
<dbReference type="AlphaFoldDB" id="A0A1W1YFW6"/>
<dbReference type="InterPro" id="IPR036249">
    <property type="entry name" value="Thioredoxin-like_sf"/>
</dbReference>
<dbReference type="SUPFAM" id="SSF52833">
    <property type="entry name" value="Thioredoxin-like"/>
    <property type="match status" value="1"/>
</dbReference>
<accession>A0A1W1YFW6</accession>
<feature type="region of interest" description="Disordered" evidence="1">
    <location>
        <begin position="127"/>
        <end position="162"/>
    </location>
</feature>
<organism evidence="3 4">
    <name type="scientific">Fulvimarina manganoxydans</name>
    <dbReference type="NCBI Taxonomy" id="937218"/>
    <lineage>
        <taxon>Bacteria</taxon>
        <taxon>Pseudomonadati</taxon>
        <taxon>Pseudomonadota</taxon>
        <taxon>Alphaproteobacteria</taxon>
        <taxon>Hyphomicrobiales</taxon>
        <taxon>Aurantimonadaceae</taxon>
        <taxon>Fulvimarina</taxon>
    </lineage>
</organism>
<evidence type="ECO:0000313" key="3">
    <source>
        <dbReference type="EMBL" id="SMC35057.1"/>
    </source>
</evidence>
<dbReference type="Pfam" id="PF13098">
    <property type="entry name" value="Thioredoxin_2"/>
    <property type="match status" value="1"/>
</dbReference>
<sequence length="162" mass="18039">MTAGAKCPSDWACLMRPLWIALVLLVIPISARAAELLMFEQDGCPFCRKFDEEIAPDYPRSEAGQAAPLRRVNIFEDRRGGYDDLMPAVFTPTFVLVDDEGREVGRLEGYPGRRYFYPEIEPMIKRLRRAPETSATEESGEDAKIADSPNANGAGRSPAPMK</sequence>
<evidence type="ECO:0000256" key="1">
    <source>
        <dbReference type="SAM" id="MobiDB-lite"/>
    </source>
</evidence>
<evidence type="ECO:0000313" key="4">
    <source>
        <dbReference type="Proteomes" id="UP000192656"/>
    </source>
</evidence>
<keyword evidence="4" id="KW-1185">Reference proteome</keyword>
<protein>
    <recommendedName>
        <fullName evidence="2">Thioredoxin-like fold domain-containing protein</fullName>
    </recommendedName>
</protein>
<dbReference type="EMBL" id="FWXR01000001">
    <property type="protein sequence ID" value="SMC35057.1"/>
    <property type="molecule type" value="Genomic_DNA"/>
</dbReference>
<dbReference type="STRING" id="937218.SAMN06297251_101267"/>
<proteinExistence type="predicted"/>
<evidence type="ECO:0000259" key="2">
    <source>
        <dbReference type="Pfam" id="PF13098"/>
    </source>
</evidence>
<feature type="domain" description="Thioredoxin-like fold" evidence="2">
    <location>
        <begin position="36"/>
        <end position="110"/>
    </location>
</feature>